<dbReference type="AlphaFoldDB" id="A0A3A1UWF0"/>
<dbReference type="GO" id="GO:0140359">
    <property type="term" value="F:ABC-type transporter activity"/>
    <property type="evidence" value="ECO:0007669"/>
    <property type="project" value="InterPro"/>
</dbReference>
<feature type="transmembrane region" description="Helical" evidence="1">
    <location>
        <begin position="117"/>
        <end position="147"/>
    </location>
</feature>
<evidence type="ECO:0000256" key="1">
    <source>
        <dbReference type="SAM" id="Phobius"/>
    </source>
</evidence>
<feature type="transmembrane region" description="Helical" evidence="1">
    <location>
        <begin position="190"/>
        <end position="208"/>
    </location>
</feature>
<name>A0A3A1UWF0_9BACL</name>
<keyword evidence="1" id="KW-0472">Membrane</keyword>
<dbReference type="PANTHER" id="PTHR37305">
    <property type="entry name" value="INTEGRAL MEMBRANE PROTEIN-RELATED"/>
    <property type="match status" value="1"/>
</dbReference>
<gene>
    <name evidence="2" type="ORF">D3P08_16510</name>
</gene>
<dbReference type="OrthoDB" id="9800309at2"/>
<dbReference type="Pfam" id="PF12679">
    <property type="entry name" value="ABC2_membrane_2"/>
    <property type="match status" value="1"/>
</dbReference>
<dbReference type="Proteomes" id="UP000266482">
    <property type="component" value="Unassembled WGS sequence"/>
</dbReference>
<dbReference type="EMBL" id="QXQA01000010">
    <property type="protein sequence ID" value="RIX51512.1"/>
    <property type="molecule type" value="Genomic_DNA"/>
</dbReference>
<protein>
    <submittedName>
        <fullName evidence="2">ABC transporter</fullName>
    </submittedName>
</protein>
<comment type="caution">
    <text evidence="2">The sequence shown here is derived from an EMBL/GenBank/DDBJ whole genome shotgun (WGS) entry which is preliminary data.</text>
</comment>
<organism evidence="2 3">
    <name type="scientific">Paenibacillus nanensis</name>
    <dbReference type="NCBI Taxonomy" id="393251"/>
    <lineage>
        <taxon>Bacteria</taxon>
        <taxon>Bacillati</taxon>
        <taxon>Bacillota</taxon>
        <taxon>Bacilli</taxon>
        <taxon>Bacillales</taxon>
        <taxon>Paenibacillaceae</taxon>
        <taxon>Paenibacillus</taxon>
    </lineage>
</organism>
<sequence>MNLFWRELKASRKSLIIWIIGIVAMVGAGMGKFASLSGSGEAMVELMADLPKPLQAVLGLNGLDISTVMGYYGMFYLYLVIMGAVHASMLGANALAKEERDKTAEFLLAKPISRMTILLTKLSSVVVQMVIFNAVMTVSSIAFAAPYADGGASAVTSDILRLMLGTLLIQLLFASVGMAIAAAGRNPKRAGAWSAGVMLLTFFLSIAIDIREGIEALRFLTPFQYFAAPDVLNEGLSAAFIVLSIGVTLAAIAVTIAAYRRRDMQV</sequence>
<dbReference type="PANTHER" id="PTHR37305:SF1">
    <property type="entry name" value="MEMBRANE PROTEIN"/>
    <property type="match status" value="1"/>
</dbReference>
<keyword evidence="1" id="KW-1133">Transmembrane helix</keyword>
<feature type="transmembrane region" description="Helical" evidence="1">
    <location>
        <begin position="15"/>
        <end position="34"/>
    </location>
</feature>
<evidence type="ECO:0000313" key="3">
    <source>
        <dbReference type="Proteomes" id="UP000266482"/>
    </source>
</evidence>
<evidence type="ECO:0000313" key="2">
    <source>
        <dbReference type="EMBL" id="RIX51512.1"/>
    </source>
</evidence>
<feature type="transmembrane region" description="Helical" evidence="1">
    <location>
        <begin position="159"/>
        <end position="183"/>
    </location>
</feature>
<dbReference type="RefSeq" id="WP_119600804.1">
    <property type="nucleotide sequence ID" value="NZ_QXQA01000010.1"/>
</dbReference>
<feature type="transmembrane region" description="Helical" evidence="1">
    <location>
        <begin position="75"/>
        <end position="96"/>
    </location>
</feature>
<feature type="transmembrane region" description="Helical" evidence="1">
    <location>
        <begin position="236"/>
        <end position="259"/>
    </location>
</feature>
<keyword evidence="1" id="KW-0812">Transmembrane</keyword>
<proteinExistence type="predicted"/>
<dbReference type="GO" id="GO:0005886">
    <property type="term" value="C:plasma membrane"/>
    <property type="evidence" value="ECO:0007669"/>
    <property type="project" value="UniProtKB-SubCell"/>
</dbReference>
<reference evidence="2 3" key="1">
    <citation type="submission" date="2018-09" db="EMBL/GenBank/DDBJ databases">
        <title>Paenibacillus aracenensis nov. sp. isolated from a cave in southern Spain.</title>
        <authorList>
            <person name="Jurado V."/>
            <person name="Gutierrez-Patricio S."/>
            <person name="Gonzalez-Pimentel J.L."/>
            <person name="Miller A.Z."/>
            <person name="Laiz L."/>
            <person name="Saiz-Jimenez C."/>
        </authorList>
    </citation>
    <scope>NUCLEOTIDE SEQUENCE [LARGE SCALE GENOMIC DNA]</scope>
    <source>
        <strain evidence="2 3">DSM 22867</strain>
    </source>
</reference>
<keyword evidence="3" id="KW-1185">Reference proteome</keyword>
<accession>A0A3A1UWF0</accession>